<feature type="region of interest" description="Disordered" evidence="1">
    <location>
        <begin position="82"/>
        <end position="104"/>
    </location>
</feature>
<evidence type="ECO:0000313" key="3">
    <source>
        <dbReference type="Proteomes" id="UP000005447"/>
    </source>
</evidence>
<feature type="compositionally biased region" description="Pro residues" evidence="1">
    <location>
        <begin position="472"/>
        <end position="495"/>
    </location>
</feature>
<reference evidence="3" key="1">
    <citation type="journal article" date="2011" name="Nature">
        <title>A high-resolution map of human evolutionary constraint using 29 mammals.</title>
        <authorList>
            <person name="Lindblad-Toh K."/>
            <person name="Garber M."/>
            <person name="Zuk O."/>
            <person name="Lin M.F."/>
            <person name="Parker B.J."/>
            <person name="Washietl S."/>
            <person name="Kheradpour P."/>
            <person name="Ernst J."/>
            <person name="Jordan G."/>
            <person name="Mauceli E."/>
            <person name="Ward L.D."/>
            <person name="Lowe C.B."/>
            <person name="Holloway A.K."/>
            <person name="Clamp M."/>
            <person name="Gnerre S."/>
            <person name="Alfoldi J."/>
            <person name="Beal K."/>
            <person name="Chang J."/>
            <person name="Clawson H."/>
            <person name="Cuff J."/>
            <person name="Di Palma F."/>
            <person name="Fitzgerald S."/>
            <person name="Flicek P."/>
            <person name="Guttman M."/>
            <person name="Hubisz M.J."/>
            <person name="Jaffe D.B."/>
            <person name="Jungreis I."/>
            <person name="Kent W.J."/>
            <person name="Kostka D."/>
            <person name="Lara M."/>
            <person name="Martins A.L."/>
            <person name="Massingham T."/>
            <person name="Moltke I."/>
            <person name="Raney B.J."/>
            <person name="Rasmussen M.D."/>
            <person name="Robinson J."/>
            <person name="Stark A."/>
            <person name="Vilella A.J."/>
            <person name="Wen J."/>
            <person name="Xie X."/>
            <person name="Zody M.C."/>
            <person name="Baldwin J."/>
            <person name="Bloom T."/>
            <person name="Chin C.W."/>
            <person name="Heiman D."/>
            <person name="Nicol R."/>
            <person name="Nusbaum C."/>
            <person name="Young S."/>
            <person name="Wilkinson J."/>
            <person name="Worley K.C."/>
            <person name="Kovar C.L."/>
            <person name="Muzny D.M."/>
            <person name="Gibbs R.A."/>
            <person name="Cree A."/>
            <person name="Dihn H.H."/>
            <person name="Fowler G."/>
            <person name="Jhangiani S."/>
            <person name="Joshi V."/>
            <person name="Lee S."/>
            <person name="Lewis L.R."/>
            <person name="Nazareth L.V."/>
            <person name="Okwuonu G."/>
            <person name="Santibanez J."/>
            <person name="Warren W.C."/>
            <person name="Mardis E.R."/>
            <person name="Weinstock G.M."/>
            <person name="Wilson R.K."/>
            <person name="Delehaunty K."/>
            <person name="Dooling D."/>
            <person name="Fronik C."/>
            <person name="Fulton L."/>
            <person name="Fulton B."/>
            <person name="Graves T."/>
            <person name="Minx P."/>
            <person name="Sodergren E."/>
            <person name="Birney E."/>
            <person name="Margulies E.H."/>
            <person name="Herrero J."/>
            <person name="Green E.D."/>
            <person name="Haussler D."/>
            <person name="Siepel A."/>
            <person name="Goldman N."/>
            <person name="Pollard K.S."/>
            <person name="Pedersen J.S."/>
            <person name="Lander E.S."/>
            <person name="Kellis M."/>
        </authorList>
    </citation>
    <scope>NUCLEOTIDE SEQUENCE [LARGE SCALE GENOMIC DNA]</scope>
    <source>
        <strain evidence="3">2N</strain>
    </source>
</reference>
<feature type="compositionally biased region" description="Low complexity" evidence="1">
    <location>
        <begin position="618"/>
        <end position="637"/>
    </location>
</feature>
<feature type="compositionally biased region" description="Polar residues" evidence="1">
    <location>
        <begin position="196"/>
        <end position="205"/>
    </location>
</feature>
<dbReference type="GeneTree" id="ENSGT00940000165887"/>
<dbReference type="EMBL" id="AAKN02054782">
    <property type="status" value="NOT_ANNOTATED_CDS"/>
    <property type="molecule type" value="Genomic_DNA"/>
</dbReference>
<feature type="region of interest" description="Disordered" evidence="1">
    <location>
        <begin position="176"/>
        <end position="637"/>
    </location>
</feature>
<feature type="compositionally biased region" description="Basic and acidic residues" evidence="1">
    <location>
        <begin position="281"/>
        <end position="310"/>
    </location>
</feature>
<feature type="region of interest" description="Disordered" evidence="1">
    <location>
        <begin position="1"/>
        <end position="54"/>
    </location>
</feature>
<accession>A0A286Y0J9</accession>
<evidence type="ECO:0000313" key="2">
    <source>
        <dbReference type="Ensembl" id="ENSCPOP00000031087.1"/>
    </source>
</evidence>
<evidence type="ECO:0000256" key="1">
    <source>
        <dbReference type="SAM" id="MobiDB-lite"/>
    </source>
</evidence>
<dbReference type="Proteomes" id="UP000005447">
    <property type="component" value="Unassembled WGS sequence"/>
</dbReference>
<reference evidence="2" key="2">
    <citation type="submission" date="2025-08" db="UniProtKB">
        <authorList>
            <consortium name="Ensembl"/>
        </authorList>
    </citation>
    <scope>IDENTIFICATION</scope>
    <source>
        <strain evidence="2">2N</strain>
    </source>
</reference>
<feature type="compositionally biased region" description="Polar residues" evidence="1">
    <location>
        <begin position="260"/>
        <end position="274"/>
    </location>
</feature>
<proteinExistence type="predicted"/>
<protein>
    <submittedName>
        <fullName evidence="2">Uncharacterized protein</fullName>
    </submittedName>
</protein>
<feature type="compositionally biased region" description="Low complexity" evidence="1">
    <location>
        <begin position="496"/>
        <end position="576"/>
    </location>
</feature>
<feature type="compositionally biased region" description="Pro residues" evidence="1">
    <location>
        <begin position="436"/>
        <end position="445"/>
    </location>
</feature>
<dbReference type="Ensembl" id="ENSCPOT00000041382.1">
    <property type="protein sequence ID" value="ENSCPOP00000031087.1"/>
    <property type="gene ID" value="ENSCPOG00000009248.4"/>
</dbReference>
<feature type="compositionally biased region" description="Polar residues" evidence="1">
    <location>
        <begin position="456"/>
        <end position="468"/>
    </location>
</feature>
<sequence length="648" mass="69101">MSPSPSRLRARSVDAQRPPDPTPRASVWESRKTEPAETTAHPPRKPCPLRSGSPAWGFSGLPRSSWDPSVWSTRTSRGPIRRAWSPEHSMARDQSREATALRPRKLCPSTLSSLHREAASSLSCRSQTLLQEVHLQGSLELLPRSPKPAVPKMRASEEDTALPLRRLCHLSSMEKHLGRKAHPRGSPELTRKSKVAASSQLSQLRVRSASLPPHTRLPCGSRAPAAAHPVGLSDLPIPRATTPGWRSPDPSSRLVDPPLGSTTSLSTWTAPQSRKTARPSRSREPQIRESEPRDPQSKEAQRRWKEDQRPPLRRKGKCPLQGTDPLPPGQRPPLQQSPTPGQPQPCQAIPKPQRIPAPKEPHSPRPSRLAPELPPLPQSMPTPVRSLPRRRSLTPPGQPEPSPTLEELASPAPASPTPTPGEHRSLRLRPQQRPGHSPPAQPIPAPGHSAQPWPQPTSGESRPSQQSGPCEPRCPSPGRPLSPLSPGPAASPPAPRSRLLTRLLRGLLGRLPGGANTSAAAAATSDTKSGATSATIPPATSPRTGPPAASSGSSAAIAAAESPSATHSATSSPRPSGAASADAGVPSPEPRAPPRSGRTLWPSSAARCAKKPLKCAPRSAQRRNAASSSTSNSRTRRWATCARTACCF</sequence>
<organism evidence="2 3">
    <name type="scientific">Cavia porcellus</name>
    <name type="common">Guinea pig</name>
    <dbReference type="NCBI Taxonomy" id="10141"/>
    <lineage>
        <taxon>Eukaryota</taxon>
        <taxon>Metazoa</taxon>
        <taxon>Chordata</taxon>
        <taxon>Craniata</taxon>
        <taxon>Vertebrata</taxon>
        <taxon>Euteleostomi</taxon>
        <taxon>Mammalia</taxon>
        <taxon>Eutheria</taxon>
        <taxon>Euarchontoglires</taxon>
        <taxon>Glires</taxon>
        <taxon>Rodentia</taxon>
        <taxon>Hystricomorpha</taxon>
        <taxon>Caviidae</taxon>
        <taxon>Cavia</taxon>
    </lineage>
</organism>
<dbReference type="Bgee" id="ENSCPOG00000009248">
    <property type="expression patterns" value="Expressed in pituitary gland and 1 other cell type or tissue"/>
</dbReference>
<dbReference type="AlphaFoldDB" id="A0A286Y0J9"/>
<keyword evidence="3" id="KW-1185">Reference proteome</keyword>
<name>A0A286Y0J9_CAVPO</name>
<dbReference type="VEuPathDB" id="HostDB:ENSCPOG00000009248"/>
<reference evidence="2" key="3">
    <citation type="submission" date="2025-09" db="UniProtKB">
        <authorList>
            <consortium name="Ensembl"/>
        </authorList>
    </citation>
    <scope>IDENTIFICATION</scope>
    <source>
        <strain evidence="2">2N</strain>
    </source>
</reference>